<organism evidence="7 8">
    <name type="scientific">Aliivibrio fischeri</name>
    <name type="common">Vibrio fischeri</name>
    <dbReference type="NCBI Taxonomy" id="668"/>
    <lineage>
        <taxon>Bacteria</taxon>
        <taxon>Pseudomonadati</taxon>
        <taxon>Pseudomonadota</taxon>
        <taxon>Gammaproteobacteria</taxon>
        <taxon>Vibrionales</taxon>
        <taxon>Vibrionaceae</taxon>
        <taxon>Aliivibrio</taxon>
    </lineage>
</organism>
<protein>
    <recommendedName>
        <fullName evidence="6">O-antigen ligase-related domain-containing protein</fullName>
    </recommendedName>
</protein>
<dbReference type="EMBL" id="BJTZ01000008">
    <property type="protein sequence ID" value="GEK13733.1"/>
    <property type="molecule type" value="Genomic_DNA"/>
</dbReference>
<evidence type="ECO:0000313" key="8">
    <source>
        <dbReference type="Proteomes" id="UP000321787"/>
    </source>
</evidence>
<evidence type="ECO:0000256" key="2">
    <source>
        <dbReference type="ARBA" id="ARBA00022692"/>
    </source>
</evidence>
<evidence type="ECO:0000256" key="3">
    <source>
        <dbReference type="ARBA" id="ARBA00022989"/>
    </source>
</evidence>
<keyword evidence="4 5" id="KW-0472">Membrane</keyword>
<dbReference type="AlphaFoldDB" id="A0A510UGL8"/>
<gene>
    <name evidence="7" type="ORF">AFI02nite_17690</name>
</gene>
<feature type="transmembrane region" description="Helical" evidence="5">
    <location>
        <begin position="7"/>
        <end position="26"/>
    </location>
</feature>
<feature type="domain" description="O-antigen ligase-related" evidence="6">
    <location>
        <begin position="178"/>
        <end position="327"/>
    </location>
</feature>
<feature type="transmembrane region" description="Helical" evidence="5">
    <location>
        <begin position="170"/>
        <end position="187"/>
    </location>
</feature>
<dbReference type="InterPro" id="IPR007016">
    <property type="entry name" value="O-antigen_ligase-rel_domated"/>
</dbReference>
<dbReference type="PANTHER" id="PTHR37422:SF17">
    <property type="entry name" value="O-ANTIGEN LIGASE"/>
    <property type="match status" value="1"/>
</dbReference>
<evidence type="ECO:0000313" key="7">
    <source>
        <dbReference type="EMBL" id="GEK13733.1"/>
    </source>
</evidence>
<feature type="transmembrane region" description="Helical" evidence="5">
    <location>
        <begin position="193"/>
        <end position="209"/>
    </location>
</feature>
<accession>A0A510UGL8</accession>
<proteinExistence type="predicted"/>
<dbReference type="GO" id="GO:0016020">
    <property type="term" value="C:membrane"/>
    <property type="evidence" value="ECO:0007669"/>
    <property type="project" value="UniProtKB-SubCell"/>
</dbReference>
<dbReference type="InterPro" id="IPR051533">
    <property type="entry name" value="WaaL-like"/>
</dbReference>
<dbReference type="PANTHER" id="PTHR37422">
    <property type="entry name" value="TEICHURONIC ACID BIOSYNTHESIS PROTEIN TUAE"/>
    <property type="match status" value="1"/>
</dbReference>
<evidence type="ECO:0000259" key="6">
    <source>
        <dbReference type="Pfam" id="PF04932"/>
    </source>
</evidence>
<name>A0A510UGL8_ALIFS</name>
<feature type="transmembrane region" description="Helical" evidence="5">
    <location>
        <begin position="365"/>
        <end position="383"/>
    </location>
</feature>
<sequence>MNRQQILKQFIFALPAIFLFTGFYLTKSSPKILVGITISFILFSIFTLNFKEIITQIKERKFVWLLWIASLFAIISKEIHGYGNGEIRVLICLAIYASCIPNSIISLLKKHLNLLIVFSCIVSFIYSFSYTYILDLKREWPINPIPYTTFSASVTIIALYYLIKCNTMKYRLVNFISFSLGFSSIIISQTRGSLLSLFIALIILFLLTPIKRKLLIISLVLSATFTIGVLNSEKFESRLEQTKNEIISIKSGKFDTSIGQRLQIWQAGYELAKSPTLIGLGDNYLKANEKLFADGIIPKEAVYWDHYHNQYINSFIKHGITGLIIVILFMIIPILHYNKSRNSELSLLGILVSIVYMVSSLTDIPFNQAISLGFYLIFSFIVTSKNEKI</sequence>
<comment type="caution">
    <text evidence="7">The sequence shown here is derived from an EMBL/GenBank/DDBJ whole genome shotgun (WGS) entry which is preliminary data.</text>
</comment>
<feature type="transmembrane region" description="Helical" evidence="5">
    <location>
        <begin position="145"/>
        <end position="163"/>
    </location>
</feature>
<comment type="subcellular location">
    <subcellularLocation>
        <location evidence="1">Membrane</location>
        <topology evidence="1">Multi-pass membrane protein</topology>
    </subcellularLocation>
</comment>
<feature type="transmembrane region" description="Helical" evidence="5">
    <location>
        <begin position="32"/>
        <end position="50"/>
    </location>
</feature>
<feature type="transmembrane region" description="Helical" evidence="5">
    <location>
        <begin position="112"/>
        <end position="133"/>
    </location>
</feature>
<feature type="transmembrane region" description="Helical" evidence="5">
    <location>
        <begin position="62"/>
        <end position="81"/>
    </location>
</feature>
<keyword evidence="3 5" id="KW-1133">Transmembrane helix</keyword>
<evidence type="ECO:0000256" key="1">
    <source>
        <dbReference type="ARBA" id="ARBA00004141"/>
    </source>
</evidence>
<evidence type="ECO:0000256" key="4">
    <source>
        <dbReference type="ARBA" id="ARBA00023136"/>
    </source>
</evidence>
<dbReference type="RefSeq" id="WP_146863795.1">
    <property type="nucleotide sequence ID" value="NZ_BJTZ01000008.1"/>
</dbReference>
<keyword evidence="2 5" id="KW-0812">Transmembrane</keyword>
<reference evidence="7 8" key="1">
    <citation type="submission" date="2019-07" db="EMBL/GenBank/DDBJ databases">
        <title>Whole genome shotgun sequence of Aliivibrio fischeri NBRC 101058.</title>
        <authorList>
            <person name="Hosoyama A."/>
            <person name="Uohara A."/>
            <person name="Ohji S."/>
            <person name="Ichikawa N."/>
        </authorList>
    </citation>
    <scope>NUCLEOTIDE SEQUENCE [LARGE SCALE GENOMIC DNA]</scope>
    <source>
        <strain evidence="7 8">NBRC 101058</strain>
    </source>
</reference>
<evidence type="ECO:0000256" key="5">
    <source>
        <dbReference type="SAM" id="Phobius"/>
    </source>
</evidence>
<dbReference type="Proteomes" id="UP000321787">
    <property type="component" value="Unassembled WGS sequence"/>
</dbReference>
<feature type="transmembrane region" description="Helical" evidence="5">
    <location>
        <begin position="315"/>
        <end position="335"/>
    </location>
</feature>
<dbReference type="Pfam" id="PF04932">
    <property type="entry name" value="Wzy_C"/>
    <property type="match status" value="1"/>
</dbReference>
<feature type="transmembrane region" description="Helical" evidence="5">
    <location>
        <begin position="87"/>
        <end position="105"/>
    </location>
</feature>